<dbReference type="PANTHER" id="PTHR22957:SF26">
    <property type="entry name" value="LD44506P"/>
    <property type="match status" value="1"/>
</dbReference>
<dbReference type="PROSITE" id="PS50086">
    <property type="entry name" value="TBC_RABGAP"/>
    <property type="match status" value="1"/>
</dbReference>
<dbReference type="InterPro" id="IPR000195">
    <property type="entry name" value="Rab-GAP-TBC_dom"/>
</dbReference>
<feature type="region of interest" description="Disordered" evidence="2">
    <location>
        <begin position="129"/>
        <end position="158"/>
    </location>
</feature>
<feature type="compositionally biased region" description="Polar residues" evidence="2">
    <location>
        <begin position="134"/>
        <end position="145"/>
    </location>
</feature>
<feature type="domain" description="Rab-GAP TBC" evidence="3">
    <location>
        <begin position="292"/>
        <end position="519"/>
    </location>
</feature>
<dbReference type="PANTHER" id="PTHR22957">
    <property type="entry name" value="TBC1 DOMAIN FAMILY MEMBER GTPASE-ACTIVATING PROTEIN"/>
    <property type="match status" value="1"/>
</dbReference>
<dbReference type="SMART" id="SM00164">
    <property type="entry name" value="TBC"/>
    <property type="match status" value="1"/>
</dbReference>
<name>A0ABM3VFH5_MUSDO</name>
<sequence>MDNNADNNTKTTTNLANTSTQANKSLSLSSSSITQQQQQQQHQIQQLSTTTVTATTTSSTNSFWKNSNRVVPGRPSPKRDTSTLSGKVAGAGHSGGMMATFRDYQNSVSDAWDTGDDEFCIISNATQQQQQHQFNNRGTNVSDESSAPIHKTDPRISRQVSQTLAQNVIEVHKSSTMTTNSGGISAGGATAQNTMTCNNNTANETHNSMDNAVKNPESTTAKSMQKDLKTPESDEIRPRIRHIQALPGRPQLQKFTSNSQDSEYETKIEKFQVLLDSPLLDLVALKKLSWSGIPRKMRAISWRLLSKYLPPSGERRNGVLESKRQNYQDLRHNYFRVDSPDESQQDTYRQIHIDVPRMNPQIALFQQKLVQEMFERILFIWSIRHPASGYVQGINDLVTPFFIVFLQENLPPGTDIEKFNMDSLSVEIRDAIEADAFWCLSKFLDCIQDNYIFAQLGIQEKVNQLKDLIQRIDGNLHRHLQQHGVDYLQFSFRWMNNLLTRELPLHCTIRLWDTYLAESDGFALFHLYVCAAFLLHWKEQLMQQVDFQGLLLLLQNLPTHNWSDRQINVLVAEAFRLKFTYADAPKHLEAKS</sequence>
<keyword evidence="4" id="KW-1185">Reference proteome</keyword>
<feature type="compositionally biased region" description="Basic and acidic residues" evidence="2">
    <location>
        <begin position="224"/>
        <end position="233"/>
    </location>
</feature>
<feature type="region of interest" description="Disordered" evidence="2">
    <location>
        <begin position="195"/>
        <end position="233"/>
    </location>
</feature>
<feature type="region of interest" description="Disordered" evidence="2">
    <location>
        <begin position="56"/>
        <end position="91"/>
    </location>
</feature>
<evidence type="ECO:0000313" key="5">
    <source>
        <dbReference type="RefSeq" id="XP_058984541.1"/>
    </source>
</evidence>
<protein>
    <submittedName>
        <fullName evidence="5">TBC1 domain family member 22B-like</fullName>
    </submittedName>
</protein>
<evidence type="ECO:0000313" key="4">
    <source>
        <dbReference type="Proteomes" id="UP001652621"/>
    </source>
</evidence>
<dbReference type="RefSeq" id="XP_058984541.1">
    <property type="nucleotide sequence ID" value="XM_059128558.1"/>
</dbReference>
<dbReference type="Proteomes" id="UP001652621">
    <property type="component" value="Unplaced"/>
</dbReference>
<feature type="region of interest" description="Disordered" evidence="2">
    <location>
        <begin position="1"/>
        <end position="40"/>
    </location>
</feature>
<dbReference type="GeneID" id="131805419"/>
<dbReference type="Pfam" id="PF00566">
    <property type="entry name" value="RabGAP-TBC"/>
    <property type="match status" value="1"/>
</dbReference>
<evidence type="ECO:0000256" key="2">
    <source>
        <dbReference type="SAM" id="MobiDB-lite"/>
    </source>
</evidence>
<evidence type="ECO:0000259" key="3">
    <source>
        <dbReference type="PROSITE" id="PS50086"/>
    </source>
</evidence>
<keyword evidence="1" id="KW-0343">GTPase activation</keyword>
<proteinExistence type="predicted"/>
<organism evidence="4 5">
    <name type="scientific">Musca domestica</name>
    <name type="common">House fly</name>
    <dbReference type="NCBI Taxonomy" id="7370"/>
    <lineage>
        <taxon>Eukaryota</taxon>
        <taxon>Metazoa</taxon>
        <taxon>Ecdysozoa</taxon>
        <taxon>Arthropoda</taxon>
        <taxon>Hexapoda</taxon>
        <taxon>Insecta</taxon>
        <taxon>Pterygota</taxon>
        <taxon>Neoptera</taxon>
        <taxon>Endopterygota</taxon>
        <taxon>Diptera</taxon>
        <taxon>Brachycera</taxon>
        <taxon>Muscomorpha</taxon>
        <taxon>Muscoidea</taxon>
        <taxon>Muscidae</taxon>
        <taxon>Musca</taxon>
    </lineage>
</organism>
<reference evidence="5" key="1">
    <citation type="submission" date="2025-08" db="UniProtKB">
        <authorList>
            <consortium name="RefSeq"/>
        </authorList>
    </citation>
    <scope>IDENTIFICATION</scope>
    <source>
        <strain evidence="5">Aabys</strain>
        <tissue evidence="5">Whole body</tissue>
    </source>
</reference>
<accession>A0ABM3VFH5</accession>
<dbReference type="SUPFAM" id="SSF47923">
    <property type="entry name" value="Ypt/Rab-GAP domain of gyp1p"/>
    <property type="match status" value="2"/>
</dbReference>
<feature type="compositionally biased region" description="Polar residues" evidence="2">
    <location>
        <begin position="195"/>
        <end position="223"/>
    </location>
</feature>
<gene>
    <name evidence="5" type="primary">LOC131805419</name>
</gene>
<dbReference type="InterPro" id="IPR035969">
    <property type="entry name" value="Rab-GAP_TBC_sf"/>
</dbReference>
<dbReference type="Gene3D" id="1.10.8.270">
    <property type="entry name" value="putative rabgap domain of human tbc1 domain family member 14 like domains"/>
    <property type="match status" value="1"/>
</dbReference>
<dbReference type="Gene3D" id="1.10.472.80">
    <property type="entry name" value="Ypt/Rab-GAP domain of gyp1p, domain 3"/>
    <property type="match status" value="1"/>
</dbReference>
<evidence type="ECO:0000256" key="1">
    <source>
        <dbReference type="ARBA" id="ARBA00022468"/>
    </source>
</evidence>